<dbReference type="NCBIfam" id="TIGR04350">
    <property type="entry name" value="C_S_lyase_PatB"/>
    <property type="match status" value="1"/>
</dbReference>
<evidence type="ECO:0000256" key="4">
    <source>
        <dbReference type="ARBA" id="ARBA00023239"/>
    </source>
</evidence>
<evidence type="ECO:0000259" key="6">
    <source>
        <dbReference type="Pfam" id="PF00155"/>
    </source>
</evidence>
<evidence type="ECO:0000313" key="7">
    <source>
        <dbReference type="EMBL" id="GFM38626.1"/>
    </source>
</evidence>
<evidence type="ECO:0000256" key="1">
    <source>
        <dbReference type="ARBA" id="ARBA00001933"/>
    </source>
</evidence>
<dbReference type="PANTHER" id="PTHR43525:SF1">
    <property type="entry name" value="PROTEIN MALY"/>
    <property type="match status" value="1"/>
</dbReference>
<evidence type="ECO:0000256" key="2">
    <source>
        <dbReference type="ARBA" id="ARBA00012224"/>
    </source>
</evidence>
<dbReference type="Gene3D" id="3.40.640.10">
    <property type="entry name" value="Type I PLP-dependent aspartate aminotransferase-like (Major domain)"/>
    <property type="match status" value="1"/>
</dbReference>
<organism evidence="7 8">
    <name type="scientific">Desulfovibrio psychrotolerans</name>
    <dbReference type="NCBI Taxonomy" id="415242"/>
    <lineage>
        <taxon>Bacteria</taxon>
        <taxon>Pseudomonadati</taxon>
        <taxon>Thermodesulfobacteriota</taxon>
        <taxon>Desulfovibrionia</taxon>
        <taxon>Desulfovibrionales</taxon>
        <taxon>Desulfovibrionaceae</taxon>
        <taxon>Desulfovibrio</taxon>
    </lineage>
</organism>
<comment type="similarity">
    <text evidence="5">Belongs to the class-II pyridoxal-phosphate-dependent aminotransferase family. MalY/PatB cystathionine beta-lyase subfamily.</text>
</comment>
<dbReference type="RefSeq" id="WP_174411224.1">
    <property type="nucleotide sequence ID" value="NZ_BLVP01000043.1"/>
</dbReference>
<dbReference type="EMBL" id="BLVP01000043">
    <property type="protein sequence ID" value="GFM38626.1"/>
    <property type="molecule type" value="Genomic_DNA"/>
</dbReference>
<dbReference type="InterPro" id="IPR004839">
    <property type="entry name" value="Aminotransferase_I/II_large"/>
</dbReference>
<dbReference type="Proteomes" id="UP000503820">
    <property type="component" value="Unassembled WGS sequence"/>
</dbReference>
<keyword evidence="3" id="KW-0663">Pyridoxal phosphate</keyword>
<evidence type="ECO:0000256" key="5">
    <source>
        <dbReference type="ARBA" id="ARBA00037974"/>
    </source>
</evidence>
<dbReference type="GO" id="GO:0047804">
    <property type="term" value="F:cysteine-S-conjugate beta-lyase activity"/>
    <property type="evidence" value="ECO:0007669"/>
    <property type="project" value="UniProtKB-EC"/>
</dbReference>
<protein>
    <recommendedName>
        <fullName evidence="2">cysteine-S-conjugate beta-lyase</fullName>
        <ecNumber evidence="2">4.4.1.13</ecNumber>
    </recommendedName>
</protein>
<accession>A0A7J0BY47</accession>
<feature type="domain" description="Aminotransferase class I/classII large" evidence="6">
    <location>
        <begin position="43"/>
        <end position="410"/>
    </location>
</feature>
<dbReference type="Pfam" id="PF00155">
    <property type="entry name" value="Aminotran_1_2"/>
    <property type="match status" value="1"/>
</dbReference>
<reference evidence="7 8" key="1">
    <citation type="submission" date="2020-05" db="EMBL/GenBank/DDBJ databases">
        <title>Draft genome sequence of Desulfovibrio psychrotolerans JS1T.</title>
        <authorList>
            <person name="Ueno A."/>
            <person name="Tamazawa S."/>
            <person name="Tamamura S."/>
            <person name="Murakami T."/>
            <person name="Kiyama T."/>
            <person name="Inomata H."/>
            <person name="Amano Y."/>
            <person name="Miyakawa K."/>
            <person name="Tamaki H."/>
            <person name="Naganuma T."/>
            <person name="Kaneko K."/>
        </authorList>
    </citation>
    <scope>NUCLEOTIDE SEQUENCE [LARGE SCALE GENOMIC DNA]</scope>
    <source>
        <strain evidence="7 8">JS1</strain>
    </source>
</reference>
<evidence type="ECO:0000313" key="8">
    <source>
        <dbReference type="Proteomes" id="UP000503820"/>
    </source>
</evidence>
<comment type="cofactor">
    <cofactor evidence="1">
        <name>pyridoxal 5'-phosphate</name>
        <dbReference type="ChEBI" id="CHEBI:597326"/>
    </cofactor>
</comment>
<dbReference type="Gene3D" id="3.90.1150.10">
    <property type="entry name" value="Aspartate Aminotransferase, domain 1"/>
    <property type="match status" value="1"/>
</dbReference>
<name>A0A7J0BY47_9BACT</name>
<gene>
    <name evidence="7" type="primary">patB</name>
    <name evidence="7" type="ORF">DSM19430T_33100</name>
</gene>
<dbReference type="GO" id="GO:0008483">
    <property type="term" value="F:transaminase activity"/>
    <property type="evidence" value="ECO:0007669"/>
    <property type="project" value="UniProtKB-KW"/>
</dbReference>
<dbReference type="InterPro" id="IPR015421">
    <property type="entry name" value="PyrdxlP-dep_Trfase_major"/>
</dbReference>
<keyword evidence="4" id="KW-0456">Lyase</keyword>
<sequence length="415" mass="45781">MPQQAVFDFDTVLDRRNTHCEKWDGMREHFGVSLENGIALWVADMEFAPPPAVRAALRTMLDGVLGYPADYGDYHAAITEWMRRRHGWHVQPEWISATHGIVVALNIIVQAFCRPGDTVVVQPPVYYPFFGAVRNNGCRVAANRLVRGADGLYAMDFDALEEQLDDSVRMFILCSPHNPGGRVWSRAELERLAELCLARDVLIVADEIHHDLVYPDAPHPHTVLASIAPEVAARTITCTSATKTFNLAGTLTGNVIISDPHLRRQFERQMYRAGMYLPNAFGMAAATAAYTHGEPWLEALLPYLASNRDRVAEVVGTLSGVEGTPLQGTYLAWLDFSGFCTAWAAEHGTVQEKGGTVTGAVAMDEVVRRIEQQARLALNHGHTFGPGGERFMRLNFACARPQLEEALARLAGAFG</sequence>
<dbReference type="SUPFAM" id="SSF53383">
    <property type="entry name" value="PLP-dependent transferases"/>
    <property type="match status" value="1"/>
</dbReference>
<dbReference type="InterPro" id="IPR015422">
    <property type="entry name" value="PyrdxlP-dep_Trfase_small"/>
</dbReference>
<evidence type="ECO:0000256" key="3">
    <source>
        <dbReference type="ARBA" id="ARBA00022898"/>
    </source>
</evidence>
<dbReference type="InterPro" id="IPR027619">
    <property type="entry name" value="C-S_lyase_PatB-like"/>
</dbReference>
<dbReference type="CDD" id="cd00609">
    <property type="entry name" value="AAT_like"/>
    <property type="match status" value="1"/>
</dbReference>
<dbReference type="EC" id="4.4.1.13" evidence="2"/>
<dbReference type="InterPro" id="IPR051798">
    <property type="entry name" value="Class-II_PLP-Dep_Aminotrans"/>
</dbReference>
<keyword evidence="7" id="KW-0808">Transferase</keyword>
<keyword evidence="7" id="KW-0032">Aminotransferase</keyword>
<keyword evidence="8" id="KW-1185">Reference proteome</keyword>
<dbReference type="InterPro" id="IPR015424">
    <property type="entry name" value="PyrdxlP-dep_Trfase"/>
</dbReference>
<dbReference type="GO" id="GO:0030170">
    <property type="term" value="F:pyridoxal phosphate binding"/>
    <property type="evidence" value="ECO:0007669"/>
    <property type="project" value="InterPro"/>
</dbReference>
<dbReference type="PANTHER" id="PTHR43525">
    <property type="entry name" value="PROTEIN MALY"/>
    <property type="match status" value="1"/>
</dbReference>
<comment type="caution">
    <text evidence="7">The sequence shown here is derived from an EMBL/GenBank/DDBJ whole genome shotgun (WGS) entry which is preliminary data.</text>
</comment>
<dbReference type="AlphaFoldDB" id="A0A7J0BY47"/>
<proteinExistence type="inferred from homology"/>